<keyword evidence="1" id="KW-1133">Transmembrane helix</keyword>
<organism evidence="2 3">
    <name type="scientific">Cladophialophora bantiana (strain ATCC 10958 / CBS 173.52 / CDC B-1940 / NIH 8579)</name>
    <name type="common">Xylohypha bantiana</name>
    <dbReference type="NCBI Taxonomy" id="1442370"/>
    <lineage>
        <taxon>Eukaryota</taxon>
        <taxon>Fungi</taxon>
        <taxon>Dikarya</taxon>
        <taxon>Ascomycota</taxon>
        <taxon>Pezizomycotina</taxon>
        <taxon>Eurotiomycetes</taxon>
        <taxon>Chaetothyriomycetidae</taxon>
        <taxon>Chaetothyriales</taxon>
        <taxon>Herpotrichiellaceae</taxon>
        <taxon>Cladophialophora</taxon>
    </lineage>
</organism>
<accession>A0A0D2ECE0</accession>
<gene>
    <name evidence="2" type="ORF">Z519_11775</name>
</gene>
<dbReference type="Proteomes" id="UP000053789">
    <property type="component" value="Unassembled WGS sequence"/>
</dbReference>
<dbReference type="HOGENOM" id="CLU_1488840_0_0_1"/>
<keyword evidence="1" id="KW-0472">Membrane</keyword>
<evidence type="ECO:0000313" key="2">
    <source>
        <dbReference type="EMBL" id="KIW87801.1"/>
    </source>
</evidence>
<sequence>MDPAEKRRFLQELAIFTGNYCDDNLLQLVIAPFAVCTNLFVLWVVVISGYVVATYVAQAYVLAQIFSSPPYSLSAAGIGYLFLGPFTGGLIGLLVFGTIANRTTKWCSAKNGGIYEPEFRLLPTASYYATAVMPGITVFGIAAVAIGSAGYALDAFRDMSSEIFVSAIIFKTSSSMALATS</sequence>
<feature type="transmembrane region" description="Helical" evidence="1">
    <location>
        <begin position="75"/>
        <end position="96"/>
    </location>
</feature>
<keyword evidence="3" id="KW-1185">Reference proteome</keyword>
<evidence type="ECO:0000256" key="1">
    <source>
        <dbReference type="SAM" id="Phobius"/>
    </source>
</evidence>
<feature type="transmembrane region" description="Helical" evidence="1">
    <location>
        <begin position="40"/>
        <end position="63"/>
    </location>
</feature>
<evidence type="ECO:0000313" key="3">
    <source>
        <dbReference type="Proteomes" id="UP000053789"/>
    </source>
</evidence>
<feature type="transmembrane region" description="Helical" evidence="1">
    <location>
        <begin position="127"/>
        <end position="153"/>
    </location>
</feature>
<dbReference type="AlphaFoldDB" id="A0A0D2ECE0"/>
<protein>
    <submittedName>
        <fullName evidence="2">Uncharacterized protein</fullName>
    </submittedName>
</protein>
<dbReference type="OrthoDB" id="2585655at2759"/>
<keyword evidence="1" id="KW-0812">Transmembrane</keyword>
<dbReference type="VEuPathDB" id="FungiDB:Z519_11775"/>
<reference evidence="2" key="1">
    <citation type="submission" date="2015-01" db="EMBL/GenBank/DDBJ databases">
        <title>The Genome Sequence of Cladophialophora bantiana CBS 173.52.</title>
        <authorList>
            <consortium name="The Broad Institute Genomics Platform"/>
            <person name="Cuomo C."/>
            <person name="de Hoog S."/>
            <person name="Gorbushina A."/>
            <person name="Stielow B."/>
            <person name="Teixiera M."/>
            <person name="Abouelleil A."/>
            <person name="Chapman S.B."/>
            <person name="Priest M."/>
            <person name="Young S.K."/>
            <person name="Wortman J."/>
            <person name="Nusbaum C."/>
            <person name="Birren B."/>
        </authorList>
    </citation>
    <scope>NUCLEOTIDE SEQUENCE [LARGE SCALE GENOMIC DNA]</scope>
    <source>
        <strain evidence="2">CBS 173.52</strain>
    </source>
</reference>
<dbReference type="GeneID" id="27704703"/>
<dbReference type="EMBL" id="KN847002">
    <property type="protein sequence ID" value="KIW87801.1"/>
    <property type="molecule type" value="Genomic_DNA"/>
</dbReference>
<dbReference type="RefSeq" id="XP_016614470.1">
    <property type="nucleotide sequence ID" value="XM_016769486.1"/>
</dbReference>
<proteinExistence type="predicted"/>
<name>A0A0D2ECE0_CLAB1</name>